<dbReference type="EMBL" id="MFQR01000023">
    <property type="protein sequence ID" value="OGH84414.1"/>
    <property type="molecule type" value="Genomic_DNA"/>
</dbReference>
<gene>
    <name evidence="1" type="ORF">A2261_02690</name>
</gene>
<evidence type="ECO:0000313" key="2">
    <source>
        <dbReference type="Proteomes" id="UP000177803"/>
    </source>
</evidence>
<comment type="caution">
    <text evidence="1">The sequence shown here is derived from an EMBL/GenBank/DDBJ whole genome shotgun (WGS) entry which is preliminary data.</text>
</comment>
<sequence length="108" mass="12466">MAIHKDMAAGRWYEMTICEQMGNIGSEVGRAINWEKKGNEVQKNNALERALDLFDLTLDDARWRGPRLKEIAMARGETADSFYGKNEFNTDKQSLEKYFYHFAVAARN</sequence>
<dbReference type="AlphaFoldDB" id="A0A1F6NL92"/>
<dbReference type="Proteomes" id="UP000177803">
    <property type="component" value="Unassembled WGS sequence"/>
</dbReference>
<organism evidence="1 2">
    <name type="scientific">Candidatus Magasanikbacteria bacterium RIFOXYA2_FULL_44_8</name>
    <dbReference type="NCBI Taxonomy" id="1798696"/>
    <lineage>
        <taxon>Bacteria</taxon>
        <taxon>Candidatus Magasanikiibacteriota</taxon>
    </lineage>
</organism>
<accession>A0A1F6NL92</accession>
<reference evidence="1 2" key="1">
    <citation type="journal article" date="2016" name="Nat. Commun.">
        <title>Thousands of microbial genomes shed light on interconnected biogeochemical processes in an aquifer system.</title>
        <authorList>
            <person name="Anantharaman K."/>
            <person name="Brown C.T."/>
            <person name="Hug L.A."/>
            <person name="Sharon I."/>
            <person name="Castelle C.J."/>
            <person name="Probst A.J."/>
            <person name="Thomas B.C."/>
            <person name="Singh A."/>
            <person name="Wilkins M.J."/>
            <person name="Karaoz U."/>
            <person name="Brodie E.L."/>
            <person name="Williams K.H."/>
            <person name="Hubbard S.S."/>
            <person name="Banfield J.F."/>
        </authorList>
    </citation>
    <scope>NUCLEOTIDE SEQUENCE [LARGE SCALE GENOMIC DNA]</scope>
</reference>
<protein>
    <submittedName>
        <fullName evidence="1">Uncharacterized protein</fullName>
    </submittedName>
</protein>
<proteinExistence type="predicted"/>
<evidence type="ECO:0000313" key="1">
    <source>
        <dbReference type="EMBL" id="OGH84414.1"/>
    </source>
</evidence>
<name>A0A1F6NL92_9BACT</name>